<proteinExistence type="predicted"/>
<dbReference type="AlphaFoldDB" id="A0AAV0VWG6"/>
<evidence type="ECO:0000313" key="1">
    <source>
        <dbReference type="EMBL" id="CAI6348558.1"/>
    </source>
</evidence>
<protein>
    <submittedName>
        <fullName evidence="1">Uncharacterized protein</fullName>
    </submittedName>
</protein>
<dbReference type="Proteomes" id="UP001160148">
    <property type="component" value="Unassembled WGS sequence"/>
</dbReference>
<reference evidence="1 2" key="1">
    <citation type="submission" date="2023-01" db="EMBL/GenBank/DDBJ databases">
        <authorList>
            <person name="Whitehead M."/>
        </authorList>
    </citation>
    <scope>NUCLEOTIDE SEQUENCE [LARGE SCALE GENOMIC DNA]</scope>
</reference>
<organism evidence="1 2">
    <name type="scientific">Macrosiphum euphorbiae</name>
    <name type="common">potato aphid</name>
    <dbReference type="NCBI Taxonomy" id="13131"/>
    <lineage>
        <taxon>Eukaryota</taxon>
        <taxon>Metazoa</taxon>
        <taxon>Ecdysozoa</taxon>
        <taxon>Arthropoda</taxon>
        <taxon>Hexapoda</taxon>
        <taxon>Insecta</taxon>
        <taxon>Pterygota</taxon>
        <taxon>Neoptera</taxon>
        <taxon>Paraneoptera</taxon>
        <taxon>Hemiptera</taxon>
        <taxon>Sternorrhyncha</taxon>
        <taxon>Aphidomorpha</taxon>
        <taxon>Aphidoidea</taxon>
        <taxon>Aphididae</taxon>
        <taxon>Macrosiphini</taxon>
        <taxon>Macrosiphum</taxon>
    </lineage>
</organism>
<evidence type="ECO:0000313" key="2">
    <source>
        <dbReference type="Proteomes" id="UP001160148"/>
    </source>
</evidence>
<accession>A0AAV0VWG6</accession>
<comment type="caution">
    <text evidence="1">The sequence shown here is derived from an EMBL/GenBank/DDBJ whole genome shotgun (WGS) entry which is preliminary data.</text>
</comment>
<keyword evidence="2" id="KW-1185">Reference proteome</keyword>
<gene>
    <name evidence="1" type="ORF">MEUPH1_LOCUS5221</name>
</gene>
<dbReference type="EMBL" id="CARXXK010000001">
    <property type="protein sequence ID" value="CAI6348558.1"/>
    <property type="molecule type" value="Genomic_DNA"/>
</dbReference>
<name>A0AAV0VWG6_9HEMI</name>
<sequence length="72" mass="8377">MEKFNVDLNDLLEKKGSNTSFLKKLKYDQLISHIIQLKNNSKKKEPNDYNLLKKYDVLNVANVNKLIVPVSE</sequence>